<keyword evidence="10" id="KW-0539">Nucleus</keyword>
<evidence type="ECO:0000256" key="2">
    <source>
        <dbReference type="ARBA" id="ARBA00004477"/>
    </source>
</evidence>
<dbReference type="CDD" id="cd11394">
    <property type="entry name" value="bHLHzip_SREBP"/>
    <property type="match status" value="1"/>
</dbReference>
<evidence type="ECO:0000256" key="4">
    <source>
        <dbReference type="ARBA" id="ARBA00022824"/>
    </source>
</evidence>
<feature type="compositionally biased region" description="Polar residues" evidence="11">
    <location>
        <begin position="157"/>
        <end position="167"/>
    </location>
</feature>
<dbReference type="GO" id="GO:0046983">
    <property type="term" value="F:protein dimerization activity"/>
    <property type="evidence" value="ECO:0007669"/>
    <property type="project" value="InterPro"/>
</dbReference>
<reference evidence="13" key="1">
    <citation type="journal article" date="2023" name="Mol. Biol. Evol.">
        <title>Third-Generation Sequencing Reveals the Adaptive Role of the Epigenome in Three Deep-Sea Polychaetes.</title>
        <authorList>
            <person name="Perez M."/>
            <person name="Aroh O."/>
            <person name="Sun Y."/>
            <person name="Lan Y."/>
            <person name="Juniper S.K."/>
            <person name="Young C.R."/>
            <person name="Angers B."/>
            <person name="Qian P.Y."/>
        </authorList>
    </citation>
    <scope>NUCLEOTIDE SEQUENCE</scope>
    <source>
        <strain evidence="13">R07B-5</strain>
    </source>
</reference>
<evidence type="ECO:0000256" key="9">
    <source>
        <dbReference type="ARBA" id="ARBA00023163"/>
    </source>
</evidence>
<dbReference type="SUPFAM" id="SSF47459">
    <property type="entry name" value="HLH, helix-loop-helix DNA-binding domain"/>
    <property type="match status" value="1"/>
</dbReference>
<sequence length="1174" mass="127529">MDDPGKWSFSSDSLLDLRPSLSSPTAMESPMLNDLDDIVQFMNLDGSSSTDLHGDLFDGQLDFTGVKQESSFLADDELGLDNFDIINYTSEPPPLISEASLNSSVTDIGLSVASPLPQQLPTPAPAMVTPAVVQIKKPTSVLQHHLLEAEVQIRNSKVSTVQHTNPAKVQLRPPRAPRPLQPHLHSQLAQHLTAPLSPPQTPPQSTAPAVQQQQPLVTEVLLQTKPPQQLQVTSKTVQQKLIMQPVAQVSAAPQPAPLQPAAVPQQVIISTQSNVSPVNLQQLQQLLIQSQLVKSEPGTSIVTISTPVATSVSQPVVHSSVHGNTIALTTRNIPVQIVDNDKMPINRLASCPKAMPPRGEKRTAHNAIEKRYRLSINDRILEMKDLVCGDDAKMNKSAVLRKAIEYIKHLVAANNRLKQENMALRLATGQQNIAGLLNVAATKEPDCLTPPSSDKGSIGSPSDVDSDSNPPSPICQEEVYSDAMETTTTTLGGMLDRSRMTLCVFMFAILAFNPFTSLLGGSGLQLDGAAGDSGHGAGRTLQSVEPEPGVVSGWLAWMLPTLIMWLLNGTIVAAVLARIFVFGEPITKPLSESSVRYWRHRKQADMDLAKGEYAAAATQLRNCLHALGRPLPTSKLDLAASLGWQSVRQALHRVYVGRWLSRHAGAFYTSVKADDVKTSARDAALVYHKLHQLYLTGHISAGSMSGVNLALCAVNLAEAAGNAVSRGMMAEVYATAGVTTRLHFPASLQIVTRYFLCRARRVCTTTGSSVPSAMKWLCHPAGHRFFMDGVWSCGTDGCTIFSMTGNEVDPLAHVTQAYREQLLEKALYSLVTPGYQNNNIVGPNKGSDGMPHPADVLEHLQLLNEYSTCTGVANGTSFSIGSSMAITTGVDEVSRWWSATVAVAAHWLTGDDAAAERLYTSVDAFPKQLQTSSNPLARSVYAAFRAKRSFLASSSCCYRCLQQCNHAGEQLRESLTLSSTTHHHRPGLTQAAQLLVCDWLLSTRTAIWQQERSHGDVTSTTVSQDELSAFQQDLRSLRKLSQHMKAALPRVFLHEATARFMAGASPARTQQLLDRSLRRRLFDGNSKENEDLIEDATEVGSREHATALLLACRHLPAQVLSGQRANMLAEAAKTYEQLGDRKSLQDCRNMMMKIGKTGATAVTDSHLSRTQMVY</sequence>
<keyword evidence="9" id="KW-0804">Transcription</keyword>
<dbReference type="InterPro" id="IPR011598">
    <property type="entry name" value="bHLH_dom"/>
</dbReference>
<dbReference type="Pfam" id="PF00010">
    <property type="entry name" value="HLH"/>
    <property type="match status" value="1"/>
</dbReference>
<evidence type="ECO:0000256" key="7">
    <source>
        <dbReference type="ARBA" id="ARBA00023125"/>
    </source>
</evidence>
<keyword evidence="7" id="KW-0238">DNA-binding</keyword>
<keyword evidence="5" id="KW-1133">Transmembrane helix</keyword>
<name>A0AAD9UH83_RIDPI</name>
<evidence type="ECO:0000256" key="10">
    <source>
        <dbReference type="ARBA" id="ARBA00023242"/>
    </source>
</evidence>
<keyword evidence="8" id="KW-0472">Membrane</keyword>
<dbReference type="PROSITE" id="PS50888">
    <property type="entry name" value="BHLH"/>
    <property type="match status" value="1"/>
</dbReference>
<dbReference type="PANTHER" id="PTHR46062:SF1">
    <property type="entry name" value="LP12374P"/>
    <property type="match status" value="1"/>
</dbReference>
<organism evidence="13 14">
    <name type="scientific">Ridgeia piscesae</name>
    <name type="common">Tubeworm</name>
    <dbReference type="NCBI Taxonomy" id="27915"/>
    <lineage>
        <taxon>Eukaryota</taxon>
        <taxon>Metazoa</taxon>
        <taxon>Spiralia</taxon>
        <taxon>Lophotrochozoa</taxon>
        <taxon>Annelida</taxon>
        <taxon>Polychaeta</taxon>
        <taxon>Sedentaria</taxon>
        <taxon>Canalipalpata</taxon>
        <taxon>Sabellida</taxon>
        <taxon>Siboglinidae</taxon>
        <taxon>Ridgeia</taxon>
    </lineage>
</organism>
<proteinExistence type="predicted"/>
<dbReference type="GO" id="GO:0005789">
    <property type="term" value="C:endoplasmic reticulum membrane"/>
    <property type="evidence" value="ECO:0007669"/>
    <property type="project" value="UniProtKB-SubCell"/>
</dbReference>
<dbReference type="SMART" id="SM00353">
    <property type="entry name" value="HLH"/>
    <property type="match status" value="1"/>
</dbReference>
<accession>A0AAD9UH83</accession>
<dbReference type="Gene3D" id="4.10.280.10">
    <property type="entry name" value="Helix-loop-helix DNA-binding domain"/>
    <property type="match status" value="1"/>
</dbReference>
<feature type="compositionally biased region" description="Low complexity" evidence="11">
    <location>
        <begin position="203"/>
        <end position="213"/>
    </location>
</feature>
<comment type="caution">
    <text evidence="13">The sequence shown here is derived from an EMBL/GenBank/DDBJ whole genome shotgun (WGS) entry which is preliminary data.</text>
</comment>
<evidence type="ECO:0000256" key="3">
    <source>
        <dbReference type="ARBA" id="ARBA00022692"/>
    </source>
</evidence>
<evidence type="ECO:0000256" key="6">
    <source>
        <dbReference type="ARBA" id="ARBA00023015"/>
    </source>
</evidence>
<feature type="compositionally biased region" description="Low complexity" evidence="11">
    <location>
        <begin position="460"/>
        <end position="469"/>
    </location>
</feature>
<evidence type="ECO:0000313" key="14">
    <source>
        <dbReference type="Proteomes" id="UP001209878"/>
    </source>
</evidence>
<dbReference type="AlphaFoldDB" id="A0AAD9UH83"/>
<dbReference type="GO" id="GO:0005634">
    <property type="term" value="C:nucleus"/>
    <property type="evidence" value="ECO:0007669"/>
    <property type="project" value="UniProtKB-SubCell"/>
</dbReference>
<feature type="region of interest" description="Disordered" evidence="11">
    <location>
        <begin position="445"/>
        <end position="474"/>
    </location>
</feature>
<comment type="subcellular location">
    <subcellularLocation>
        <location evidence="2">Endoplasmic reticulum membrane</location>
        <topology evidence="2">Multi-pass membrane protein</topology>
    </subcellularLocation>
    <subcellularLocation>
        <location evidence="1">Nucleus</location>
    </subcellularLocation>
</comment>
<keyword evidence="4" id="KW-0256">Endoplasmic reticulum</keyword>
<keyword evidence="14" id="KW-1185">Reference proteome</keyword>
<evidence type="ECO:0000313" key="13">
    <source>
        <dbReference type="EMBL" id="KAK2189251.1"/>
    </source>
</evidence>
<protein>
    <recommendedName>
        <fullName evidence="12">BHLH domain-containing protein</fullName>
    </recommendedName>
</protein>
<keyword evidence="3" id="KW-0812">Transmembrane</keyword>
<evidence type="ECO:0000256" key="1">
    <source>
        <dbReference type="ARBA" id="ARBA00004123"/>
    </source>
</evidence>
<evidence type="ECO:0000256" key="11">
    <source>
        <dbReference type="SAM" id="MobiDB-lite"/>
    </source>
</evidence>
<evidence type="ECO:0000256" key="5">
    <source>
        <dbReference type="ARBA" id="ARBA00022989"/>
    </source>
</evidence>
<dbReference type="PANTHER" id="PTHR46062">
    <property type="entry name" value="STEROL REGULATORY ELEMENT-BINDING PROTEIN"/>
    <property type="match status" value="1"/>
</dbReference>
<dbReference type="GO" id="GO:0000981">
    <property type="term" value="F:DNA-binding transcription factor activity, RNA polymerase II-specific"/>
    <property type="evidence" value="ECO:0007669"/>
    <property type="project" value="TreeGrafter"/>
</dbReference>
<feature type="region of interest" description="Disordered" evidence="11">
    <location>
        <begin position="157"/>
        <end position="213"/>
    </location>
</feature>
<dbReference type="Proteomes" id="UP001209878">
    <property type="component" value="Unassembled WGS sequence"/>
</dbReference>
<dbReference type="EMBL" id="JAODUO010000111">
    <property type="protein sequence ID" value="KAK2189251.1"/>
    <property type="molecule type" value="Genomic_DNA"/>
</dbReference>
<dbReference type="GO" id="GO:0000978">
    <property type="term" value="F:RNA polymerase II cis-regulatory region sequence-specific DNA binding"/>
    <property type="evidence" value="ECO:0007669"/>
    <property type="project" value="TreeGrafter"/>
</dbReference>
<evidence type="ECO:0000259" key="12">
    <source>
        <dbReference type="PROSITE" id="PS50888"/>
    </source>
</evidence>
<gene>
    <name evidence="13" type="ORF">NP493_112g03019</name>
</gene>
<keyword evidence="6" id="KW-0805">Transcription regulation</keyword>
<evidence type="ECO:0000256" key="8">
    <source>
        <dbReference type="ARBA" id="ARBA00023136"/>
    </source>
</evidence>
<dbReference type="InterPro" id="IPR036638">
    <property type="entry name" value="HLH_DNA-bd_sf"/>
</dbReference>
<feature type="domain" description="BHLH" evidence="12">
    <location>
        <begin position="360"/>
        <end position="410"/>
    </location>
</feature>